<dbReference type="EMBL" id="GBRH01169356">
    <property type="protein sequence ID" value="JAE28540.1"/>
    <property type="molecule type" value="Transcribed_RNA"/>
</dbReference>
<reference evidence="1" key="1">
    <citation type="submission" date="2014-09" db="EMBL/GenBank/DDBJ databases">
        <authorList>
            <person name="Magalhaes I.L.F."/>
            <person name="Oliveira U."/>
            <person name="Santos F.R."/>
            <person name="Vidigal T.H.D.A."/>
            <person name="Brescovit A.D."/>
            <person name="Santos A.J."/>
        </authorList>
    </citation>
    <scope>NUCLEOTIDE SEQUENCE</scope>
    <source>
        <tissue evidence="1">Shoot tissue taken approximately 20 cm above the soil surface</tissue>
    </source>
</reference>
<protein>
    <submittedName>
        <fullName evidence="1">Uncharacterized protein</fullName>
    </submittedName>
</protein>
<evidence type="ECO:0000313" key="1">
    <source>
        <dbReference type="EMBL" id="JAE28540.1"/>
    </source>
</evidence>
<name>A0A0A9GU33_ARUDO</name>
<proteinExistence type="predicted"/>
<organism evidence="1">
    <name type="scientific">Arundo donax</name>
    <name type="common">Giant reed</name>
    <name type="synonym">Donax arundinaceus</name>
    <dbReference type="NCBI Taxonomy" id="35708"/>
    <lineage>
        <taxon>Eukaryota</taxon>
        <taxon>Viridiplantae</taxon>
        <taxon>Streptophyta</taxon>
        <taxon>Embryophyta</taxon>
        <taxon>Tracheophyta</taxon>
        <taxon>Spermatophyta</taxon>
        <taxon>Magnoliopsida</taxon>
        <taxon>Liliopsida</taxon>
        <taxon>Poales</taxon>
        <taxon>Poaceae</taxon>
        <taxon>PACMAD clade</taxon>
        <taxon>Arundinoideae</taxon>
        <taxon>Arundineae</taxon>
        <taxon>Arundo</taxon>
    </lineage>
</organism>
<dbReference type="AlphaFoldDB" id="A0A0A9GU33"/>
<reference evidence="1" key="2">
    <citation type="journal article" date="2015" name="Data Brief">
        <title>Shoot transcriptome of the giant reed, Arundo donax.</title>
        <authorList>
            <person name="Barrero R.A."/>
            <person name="Guerrero F.D."/>
            <person name="Moolhuijzen P."/>
            <person name="Goolsby J.A."/>
            <person name="Tidwell J."/>
            <person name="Bellgard S.E."/>
            <person name="Bellgard M.I."/>
        </authorList>
    </citation>
    <scope>NUCLEOTIDE SEQUENCE</scope>
    <source>
        <tissue evidence="1">Shoot tissue taken approximately 20 cm above the soil surface</tissue>
    </source>
</reference>
<sequence>MKYSLPGGLISNLFHMKLTTNLIRIVGKMNLAK</sequence>
<accession>A0A0A9GU33</accession>